<comment type="caution">
    <text evidence="3">The sequence shown here is derived from an EMBL/GenBank/DDBJ whole genome shotgun (WGS) entry which is preliminary data.</text>
</comment>
<evidence type="ECO:0000256" key="1">
    <source>
        <dbReference type="SAM" id="MobiDB-lite"/>
    </source>
</evidence>
<feature type="region of interest" description="Disordered" evidence="1">
    <location>
        <begin position="82"/>
        <end position="105"/>
    </location>
</feature>
<dbReference type="OrthoDB" id="4835707at2759"/>
<feature type="chain" id="PRO_5007805500" evidence="2">
    <location>
        <begin position="25"/>
        <end position="105"/>
    </location>
</feature>
<gene>
    <name evidence="3" type="ORF">CSAL01_01827</name>
</gene>
<feature type="signal peptide" evidence="2">
    <location>
        <begin position="1"/>
        <end position="24"/>
    </location>
</feature>
<proteinExistence type="predicted"/>
<keyword evidence="4" id="KW-1185">Reference proteome</keyword>
<keyword evidence="2" id="KW-0732">Signal</keyword>
<name>A0A135V167_9PEZI</name>
<feature type="compositionally biased region" description="Basic and acidic residues" evidence="1">
    <location>
        <begin position="95"/>
        <end position="105"/>
    </location>
</feature>
<reference evidence="3 4" key="1">
    <citation type="submission" date="2014-02" db="EMBL/GenBank/DDBJ databases">
        <title>The genome sequence of Colletotrichum salicis CBS 607.94.</title>
        <authorList>
            <person name="Baroncelli R."/>
            <person name="Thon M.R."/>
        </authorList>
    </citation>
    <scope>NUCLEOTIDE SEQUENCE [LARGE SCALE GENOMIC DNA]</scope>
    <source>
        <strain evidence="3 4">CBS 607.94</strain>
    </source>
</reference>
<evidence type="ECO:0000313" key="3">
    <source>
        <dbReference type="EMBL" id="KXH66415.1"/>
    </source>
</evidence>
<sequence length="105" mass="12314">MQIRPHHLVLLVAALLCLVDYAHADRSYYTWIRYKCCNQPERLFCKESIEKYRFCQAAARMGGIPPLTCRVTQQWNERSRQACRPGIEGPSDWVDPDKPHRPPMK</sequence>
<evidence type="ECO:0000256" key="2">
    <source>
        <dbReference type="SAM" id="SignalP"/>
    </source>
</evidence>
<accession>A0A135V167</accession>
<organism evidence="3 4">
    <name type="scientific">Colletotrichum salicis</name>
    <dbReference type="NCBI Taxonomy" id="1209931"/>
    <lineage>
        <taxon>Eukaryota</taxon>
        <taxon>Fungi</taxon>
        <taxon>Dikarya</taxon>
        <taxon>Ascomycota</taxon>
        <taxon>Pezizomycotina</taxon>
        <taxon>Sordariomycetes</taxon>
        <taxon>Hypocreomycetidae</taxon>
        <taxon>Glomerellales</taxon>
        <taxon>Glomerellaceae</taxon>
        <taxon>Colletotrichum</taxon>
        <taxon>Colletotrichum acutatum species complex</taxon>
    </lineage>
</organism>
<protein>
    <submittedName>
        <fullName evidence="3">Uncharacterized protein</fullName>
    </submittedName>
</protein>
<dbReference type="AlphaFoldDB" id="A0A135V167"/>
<dbReference type="EMBL" id="JFFI01000685">
    <property type="protein sequence ID" value="KXH66415.1"/>
    <property type="molecule type" value="Genomic_DNA"/>
</dbReference>
<evidence type="ECO:0000313" key="4">
    <source>
        <dbReference type="Proteomes" id="UP000070121"/>
    </source>
</evidence>
<dbReference type="Proteomes" id="UP000070121">
    <property type="component" value="Unassembled WGS sequence"/>
</dbReference>